<feature type="domain" description="AAA+ ATPase" evidence="18">
    <location>
        <begin position="268"/>
        <end position="394"/>
    </location>
</feature>
<dbReference type="SUPFAM" id="SSF56726">
    <property type="entry name" value="DNA topoisomerase IV, alpha subunit"/>
    <property type="match status" value="1"/>
</dbReference>
<evidence type="ECO:0000259" key="18">
    <source>
        <dbReference type="SMART" id="SM00382"/>
    </source>
</evidence>
<sequence>MMDPDVYNEIEADFADEVMNYEEEGGVQSNSSTNALNDVVRRPPKRILVPDDCDALDWHMRINCDNYEKERDMRREIIGDEMVERLKQRILWARRKRRLVDLQTGEEEIQSVSAKLKKSEVLLYPPCGSMPWIGFTAPTELQRFYIMLRSPEQTVDNHGLDKLRSGSLKFGFTEKVLNSGIDFEVPDIVPEGVEGESVFIQDDLWVEKYAPHTYADLISDETVNRLLLNWLRLWDECVFHRAIPDFVLRSTSNQQQLILSSEKPRRPSHKVVLLAGPAGTGKTTLATLVAQHTGYRVVSLNASDERNTVDFEKCFEDALRTTRTLDADSKPNCLILDEIDGAPTQSIHYLCKAVTAAGRHSLRRPVICICNNLYTPSLRELRLIALVLQLSRTDEKRLTKRLQEISKLEHLKVEPSALSEIIDVCSRDLRSAINNLQFIASQNCATIDRKAVLKFCEREKQFGDKSSLFDSWASVFEISRHLDANGRIQDIASRIKQITLISELHGNETDRFYMGLFTNYLNCKSAAVLMNASMAIRQLCYYDRIVTSMNSVQDYNLLKYLSAVCVSIHMLLCCRGRTHLSFPTEYHSAIQRYEQSVEIVESVRAGATQKNFSLSTFALEILPYLICIVQPDLKPMNTQLYSVRELDLLHSVVSIMRSYSLTFTSVSQDGSVSFVFKPAIDQLVMFTEDGACHNNRSSNTLSNAARQLIAHEIELEKLRNVDALANGTVGNLPRNMKEELIKPNKFGAGITAVDRKGYKLKLTPKNCQWIAQMLRTISMIHQLRISKAYKTKRDLFYEQKNLFGEQRNLNSSINRTCCLLGIDPTPGYLLSSGHGLVIGQLKICGSTGTVDCSLKATIIDDFSRASLFTTAQCILVVEKDAIFQKLIGEGFLELFPNALLVTGRGYPDIATRIMLKKLSNLPLFGLLDCDPHGIEIAMTYKYGNCSKKFDVGNRTLSHFEWIGLSRCKLPKFVISAVQFLPLQKRELAKLEKLCQRAAILGNAALFEELIRMRQCGNKLELEAVSGIAPGSMCQYLLRTKLSKYAVVEKEIIQCG</sequence>
<dbReference type="InterPro" id="IPR002815">
    <property type="entry name" value="Spo11/TopoVI_A"/>
</dbReference>
<reference evidence="19" key="1">
    <citation type="submission" date="2012-04" db="EMBL/GenBank/DDBJ databases">
        <title>The Genome Sequence of Loa loa.</title>
        <authorList>
            <consortium name="The Broad Institute Genome Sequencing Platform"/>
            <consortium name="Broad Institute Genome Sequencing Center for Infectious Disease"/>
            <person name="Nutman T.B."/>
            <person name="Fink D.L."/>
            <person name="Russ C."/>
            <person name="Young S."/>
            <person name="Zeng Q."/>
            <person name="Gargeya S."/>
            <person name="Alvarado L."/>
            <person name="Berlin A."/>
            <person name="Chapman S.B."/>
            <person name="Chen Z."/>
            <person name="Freedman E."/>
            <person name="Gellesch M."/>
            <person name="Goldberg J."/>
            <person name="Griggs A."/>
            <person name="Gujja S."/>
            <person name="Heilman E.R."/>
            <person name="Heiman D."/>
            <person name="Howarth C."/>
            <person name="Mehta T."/>
            <person name="Neiman D."/>
            <person name="Pearson M."/>
            <person name="Roberts A."/>
            <person name="Saif S."/>
            <person name="Shea T."/>
            <person name="Shenoy N."/>
            <person name="Sisk P."/>
            <person name="Stolte C."/>
            <person name="Sykes S."/>
            <person name="White J."/>
            <person name="Yandava C."/>
            <person name="Haas B."/>
            <person name="Henn M.R."/>
            <person name="Nusbaum C."/>
            <person name="Birren B."/>
        </authorList>
    </citation>
    <scope>NUCLEOTIDE SEQUENCE [LARGE SCALE GENOMIC DNA]</scope>
</reference>
<dbReference type="CDD" id="cd00009">
    <property type="entry name" value="AAA"/>
    <property type="match status" value="1"/>
</dbReference>
<dbReference type="GO" id="GO:0005634">
    <property type="term" value="C:nucleus"/>
    <property type="evidence" value="ECO:0007669"/>
    <property type="project" value="UniProtKB-SubCell"/>
</dbReference>
<dbReference type="InterPro" id="IPR036388">
    <property type="entry name" value="WH-like_DNA-bd_sf"/>
</dbReference>
<dbReference type="Gene3D" id="3.40.50.300">
    <property type="entry name" value="P-loop containing nucleotide triphosphate hydrolases"/>
    <property type="match status" value="1"/>
</dbReference>
<keyword evidence="7" id="KW-0479">Metal-binding</keyword>
<dbReference type="InterPro" id="IPR047854">
    <property type="entry name" value="RFC_lid"/>
</dbReference>
<name>A0A1I7W0X6_LOALO</name>
<dbReference type="Proteomes" id="UP000095285">
    <property type="component" value="Unassembled WGS sequence"/>
</dbReference>
<keyword evidence="6" id="KW-0235">DNA replication</keyword>
<keyword evidence="10" id="KW-0460">Magnesium</keyword>
<dbReference type="CDD" id="cd18140">
    <property type="entry name" value="HLD_clamp_RFC"/>
    <property type="match status" value="1"/>
</dbReference>
<dbReference type="InterPro" id="IPR053016">
    <property type="entry name" value="CTF18-RFC_complex"/>
</dbReference>
<comment type="catalytic activity">
    <reaction evidence="1 17">
        <text>ATP-dependent breakage, passage and rejoining of double-stranded DNA.</text>
        <dbReference type="EC" id="5.6.2.2"/>
    </reaction>
</comment>
<dbReference type="InterPro" id="IPR003593">
    <property type="entry name" value="AAA+_ATPase"/>
</dbReference>
<evidence type="ECO:0000256" key="2">
    <source>
        <dbReference type="ARBA" id="ARBA00001946"/>
    </source>
</evidence>
<evidence type="ECO:0000313" key="20">
    <source>
        <dbReference type="WBParaSite" id="EN70_8465"/>
    </source>
</evidence>
<evidence type="ECO:0000256" key="5">
    <source>
        <dbReference type="ARBA" id="ARBA00012895"/>
    </source>
</evidence>
<dbReference type="InterPro" id="IPR013048">
    <property type="entry name" value="Meiotic_Spo11"/>
</dbReference>
<dbReference type="Pfam" id="PF00004">
    <property type="entry name" value="AAA"/>
    <property type="match status" value="1"/>
</dbReference>
<keyword evidence="8" id="KW-0547">Nucleotide-binding</keyword>
<evidence type="ECO:0000256" key="1">
    <source>
        <dbReference type="ARBA" id="ARBA00000185"/>
    </source>
</evidence>
<dbReference type="InterPro" id="IPR036078">
    <property type="entry name" value="Spo11/TopoVI_A_sf"/>
</dbReference>
<evidence type="ECO:0000256" key="7">
    <source>
        <dbReference type="ARBA" id="ARBA00022723"/>
    </source>
</evidence>
<dbReference type="GO" id="GO:0003677">
    <property type="term" value="F:DNA binding"/>
    <property type="evidence" value="ECO:0007669"/>
    <property type="project" value="UniProtKB-UniRule"/>
</dbReference>
<evidence type="ECO:0000256" key="8">
    <source>
        <dbReference type="ARBA" id="ARBA00022741"/>
    </source>
</evidence>
<dbReference type="AlphaFoldDB" id="A0A1I7W0X6"/>
<organism evidence="19 20">
    <name type="scientific">Loa loa</name>
    <name type="common">Eye worm</name>
    <name type="synonym">Filaria loa</name>
    <dbReference type="NCBI Taxonomy" id="7209"/>
    <lineage>
        <taxon>Eukaryota</taxon>
        <taxon>Metazoa</taxon>
        <taxon>Ecdysozoa</taxon>
        <taxon>Nematoda</taxon>
        <taxon>Chromadorea</taxon>
        <taxon>Rhabditida</taxon>
        <taxon>Spirurina</taxon>
        <taxon>Spiruromorpha</taxon>
        <taxon>Filarioidea</taxon>
        <taxon>Onchocercidae</taxon>
        <taxon>Loa</taxon>
    </lineage>
</organism>
<accession>A0A1I7W0X6</accession>
<evidence type="ECO:0000256" key="9">
    <source>
        <dbReference type="ARBA" id="ARBA00022840"/>
    </source>
</evidence>
<dbReference type="GO" id="GO:0016887">
    <property type="term" value="F:ATP hydrolysis activity"/>
    <property type="evidence" value="ECO:0007669"/>
    <property type="project" value="InterPro"/>
</dbReference>
<dbReference type="Gene3D" id="1.10.8.60">
    <property type="match status" value="1"/>
</dbReference>
<dbReference type="GO" id="GO:0006260">
    <property type="term" value="P:DNA replication"/>
    <property type="evidence" value="ECO:0007669"/>
    <property type="project" value="UniProtKB-KW"/>
</dbReference>
<evidence type="ECO:0000256" key="11">
    <source>
        <dbReference type="ARBA" id="ARBA00023029"/>
    </source>
</evidence>
<evidence type="ECO:0000256" key="4">
    <source>
        <dbReference type="ARBA" id="ARBA00006559"/>
    </source>
</evidence>
<dbReference type="GO" id="GO:0005524">
    <property type="term" value="F:ATP binding"/>
    <property type="evidence" value="ECO:0007669"/>
    <property type="project" value="UniProtKB-KW"/>
</dbReference>
<evidence type="ECO:0000256" key="3">
    <source>
        <dbReference type="ARBA" id="ARBA00004123"/>
    </source>
</evidence>
<evidence type="ECO:0000256" key="16">
    <source>
        <dbReference type="ARBA" id="ARBA00043975"/>
    </source>
</evidence>
<dbReference type="WBParaSite" id="EN70_8465">
    <property type="protein sequence ID" value="EN70_8465"/>
    <property type="gene ID" value="EN70_8465"/>
</dbReference>
<evidence type="ECO:0000256" key="6">
    <source>
        <dbReference type="ARBA" id="ARBA00022705"/>
    </source>
</evidence>
<comment type="subcellular location">
    <subcellularLocation>
        <location evidence="3">Nucleus</location>
    </subcellularLocation>
</comment>
<evidence type="ECO:0000256" key="13">
    <source>
        <dbReference type="ARBA" id="ARBA00023235"/>
    </source>
</evidence>
<dbReference type="GO" id="GO:0005694">
    <property type="term" value="C:chromosome"/>
    <property type="evidence" value="ECO:0007669"/>
    <property type="project" value="InterPro"/>
</dbReference>
<evidence type="ECO:0000256" key="15">
    <source>
        <dbReference type="ARBA" id="ARBA00023306"/>
    </source>
</evidence>
<protein>
    <recommendedName>
        <fullName evidence="5">DNA topoisomerase (ATP-hydrolyzing)</fullName>
        <ecNumber evidence="5">5.6.2.2</ecNumber>
    </recommendedName>
</protein>
<dbReference type="InterPro" id="IPR027417">
    <property type="entry name" value="P-loop_NTPase"/>
</dbReference>
<dbReference type="PROSITE" id="PS52041">
    <property type="entry name" value="TOPO_IIB"/>
    <property type="match status" value="1"/>
</dbReference>
<keyword evidence="14" id="KW-0539">Nucleus</keyword>
<dbReference type="PRINTS" id="PR01550">
    <property type="entry name" value="TOP6AFAMILY"/>
</dbReference>
<dbReference type="EC" id="5.6.2.2" evidence="5"/>
<dbReference type="InterPro" id="IPR003959">
    <property type="entry name" value="ATPase_AAA_core"/>
</dbReference>
<keyword evidence="9" id="KW-0067">ATP-binding</keyword>
<dbReference type="GO" id="GO:0003918">
    <property type="term" value="F:DNA topoisomerase type II (double strand cut, ATP-hydrolyzing) activity"/>
    <property type="evidence" value="ECO:0007669"/>
    <property type="project" value="UniProtKB-UniRule"/>
</dbReference>
<dbReference type="GO" id="GO:0046872">
    <property type="term" value="F:metal ion binding"/>
    <property type="evidence" value="ECO:0007669"/>
    <property type="project" value="UniProtKB-KW"/>
</dbReference>
<keyword evidence="19" id="KW-1185">Reference proteome</keyword>
<evidence type="ECO:0000256" key="14">
    <source>
        <dbReference type="ARBA" id="ARBA00023242"/>
    </source>
</evidence>
<dbReference type="GO" id="GO:0042138">
    <property type="term" value="P:meiotic DNA double-strand break formation"/>
    <property type="evidence" value="ECO:0007669"/>
    <property type="project" value="InterPro"/>
</dbReference>
<dbReference type="SUPFAM" id="SSF52540">
    <property type="entry name" value="P-loop containing nucleoside triphosphate hydrolases"/>
    <property type="match status" value="1"/>
</dbReference>
<dbReference type="Pfam" id="PF04406">
    <property type="entry name" value="TP6A_N"/>
    <property type="match status" value="1"/>
</dbReference>
<dbReference type="Gene3D" id="1.10.10.10">
    <property type="entry name" value="Winged helix-like DNA-binding domain superfamily/Winged helix DNA-binding domain"/>
    <property type="match status" value="1"/>
</dbReference>
<keyword evidence="12 17" id="KW-0238">DNA-binding</keyword>
<dbReference type="PANTHER" id="PTHR46765">
    <property type="entry name" value="P-LOOP CONTAINING NUCLEOSIDE TRIPHOSPHATE HYDROLASES SUPERFAMILY PROTEIN"/>
    <property type="match status" value="1"/>
</dbReference>
<dbReference type="Gene3D" id="3.40.1360.10">
    <property type="match status" value="1"/>
</dbReference>
<evidence type="ECO:0000256" key="17">
    <source>
        <dbReference type="PROSITE-ProRule" id="PRU01385"/>
    </source>
</evidence>
<dbReference type="PRINTS" id="PR01551">
    <property type="entry name" value="SPO11HOMOLOG"/>
</dbReference>
<keyword evidence="15" id="KW-0131">Cell cycle</keyword>
<evidence type="ECO:0000256" key="10">
    <source>
        <dbReference type="ARBA" id="ARBA00022842"/>
    </source>
</evidence>
<dbReference type="InterPro" id="IPR013049">
    <property type="entry name" value="Spo11/TopoVI_A_N"/>
</dbReference>
<comment type="cofactor">
    <cofactor evidence="2">
        <name>Mg(2+)</name>
        <dbReference type="ChEBI" id="CHEBI:18420"/>
    </cofactor>
</comment>
<dbReference type="eggNOG" id="KOG1969">
    <property type="taxonomic scope" value="Eukaryota"/>
</dbReference>
<evidence type="ECO:0000256" key="12">
    <source>
        <dbReference type="ARBA" id="ARBA00023125"/>
    </source>
</evidence>
<proteinExistence type="inferred from homology"/>
<keyword evidence="11 17" id="KW-0799">Topoisomerase</keyword>
<keyword evidence="13 17" id="KW-0413">Isomerase</keyword>
<dbReference type="Pfam" id="PF21180">
    <property type="entry name" value="TOP6A-Spo11_Toprim"/>
    <property type="match status" value="1"/>
</dbReference>
<reference evidence="20" key="2">
    <citation type="submission" date="2016-11" db="UniProtKB">
        <authorList>
            <consortium name="WormBaseParasite"/>
        </authorList>
    </citation>
    <scope>IDENTIFICATION</scope>
</reference>
<comment type="similarity">
    <text evidence="16">Belongs to the activator 1 small subunits family. CTF18 subfamily.</text>
</comment>
<dbReference type="STRING" id="7209.A0A1I7W0X6"/>
<comment type="similarity">
    <text evidence="4 17">Belongs to the TOP6A family.</text>
</comment>
<dbReference type="PANTHER" id="PTHR46765:SF1">
    <property type="entry name" value="P-LOOP CONTAINING NUCLEOSIDE TRIPHOSPHATE HYDROLASES SUPERFAMILY PROTEIN"/>
    <property type="match status" value="1"/>
</dbReference>
<evidence type="ECO:0000313" key="19">
    <source>
        <dbReference type="Proteomes" id="UP000095285"/>
    </source>
</evidence>
<dbReference type="InterPro" id="IPR034136">
    <property type="entry name" value="TOPRIM_Topo6A/Spo11"/>
</dbReference>
<dbReference type="CDD" id="cd00223">
    <property type="entry name" value="TOPRIM_TopoIIB_SPO"/>
    <property type="match status" value="1"/>
</dbReference>
<feature type="active site" description="O-(5'-phospho-DNA)-tyrosine intermediate" evidence="17">
    <location>
        <position position="797"/>
    </location>
</feature>
<dbReference type="SMART" id="SM00382">
    <property type="entry name" value="AAA"/>
    <property type="match status" value="1"/>
</dbReference>